<keyword evidence="1" id="KW-1133">Transmembrane helix</keyword>
<sequence>MGSYSGRHDYSMMDAVGYDRQVGSFAHWVYSSDLSAPRKCALAKSSIVACRRQRSLVLLRLPLLALLAAERGLRVDDLLFVCVVMFITVSVVFPVTGSRRIKMLHAASEVLLEEVGSIFMRPQKVMLGRRTFQAQLHPWRRVGALDVSN</sequence>
<evidence type="ECO:0000313" key="2">
    <source>
        <dbReference type="EMBL" id="CAE0330619.1"/>
    </source>
</evidence>
<keyword evidence="1" id="KW-0472">Membrane</keyword>
<reference evidence="2" key="1">
    <citation type="submission" date="2021-01" db="EMBL/GenBank/DDBJ databases">
        <authorList>
            <person name="Corre E."/>
            <person name="Pelletier E."/>
            <person name="Niang G."/>
            <person name="Scheremetjew M."/>
            <person name="Finn R."/>
            <person name="Kale V."/>
            <person name="Holt S."/>
            <person name="Cochrane G."/>
            <person name="Meng A."/>
            <person name="Brown T."/>
            <person name="Cohen L."/>
        </authorList>
    </citation>
    <scope>NUCLEOTIDE SEQUENCE</scope>
    <source>
        <strain evidence="2">S3</strain>
    </source>
</reference>
<gene>
    <name evidence="2" type="ORF">SINC0208_LOCUS11251</name>
</gene>
<proteinExistence type="predicted"/>
<organism evidence="2">
    <name type="scientific">Strombidium inclinatum</name>
    <dbReference type="NCBI Taxonomy" id="197538"/>
    <lineage>
        <taxon>Eukaryota</taxon>
        <taxon>Sar</taxon>
        <taxon>Alveolata</taxon>
        <taxon>Ciliophora</taxon>
        <taxon>Intramacronucleata</taxon>
        <taxon>Spirotrichea</taxon>
        <taxon>Oligotrichia</taxon>
        <taxon>Strombidiidae</taxon>
        <taxon>Strombidium</taxon>
    </lineage>
</organism>
<accession>A0A7S3N0C5</accession>
<dbReference type="EMBL" id="HBIH01028074">
    <property type="protein sequence ID" value="CAE0330619.1"/>
    <property type="molecule type" value="Transcribed_RNA"/>
</dbReference>
<keyword evidence="1" id="KW-0812">Transmembrane</keyword>
<protein>
    <submittedName>
        <fullName evidence="2">Uncharacterized protein</fullName>
    </submittedName>
</protein>
<evidence type="ECO:0000256" key="1">
    <source>
        <dbReference type="SAM" id="Phobius"/>
    </source>
</evidence>
<name>A0A7S3N0C5_9SPIT</name>
<dbReference type="AlphaFoldDB" id="A0A7S3N0C5"/>
<feature type="transmembrane region" description="Helical" evidence="1">
    <location>
        <begin position="78"/>
        <end position="96"/>
    </location>
</feature>